<comment type="caution">
    <text evidence="2">The sequence shown here is derived from an EMBL/GenBank/DDBJ whole genome shotgun (WGS) entry which is preliminary data.</text>
</comment>
<dbReference type="Gene3D" id="2.80.10.50">
    <property type="match status" value="1"/>
</dbReference>
<feature type="signal peptide" evidence="1">
    <location>
        <begin position="1"/>
        <end position="18"/>
    </location>
</feature>
<evidence type="ECO:0008006" key="4">
    <source>
        <dbReference type="Google" id="ProtNLM"/>
    </source>
</evidence>
<accession>A0ABR7WQI1</accession>
<dbReference type="InterPro" id="IPR035992">
    <property type="entry name" value="Ricin_B-like_lectins"/>
</dbReference>
<reference evidence="2 3" key="1">
    <citation type="submission" date="2020-09" db="EMBL/GenBank/DDBJ databases">
        <title>Novel species of Mucilaginibacter isolated from a glacier on the Tibetan Plateau.</title>
        <authorList>
            <person name="Liu Q."/>
            <person name="Xin Y.-H."/>
        </authorList>
    </citation>
    <scope>NUCLEOTIDE SEQUENCE [LARGE SCALE GENOMIC DNA]</scope>
    <source>
        <strain evidence="2 3">ZT4R22</strain>
    </source>
</reference>
<dbReference type="CDD" id="cd23432">
    <property type="entry name" value="beta-trefoil_Ricin_EndoBetaGal-like"/>
    <property type="match status" value="1"/>
</dbReference>
<dbReference type="SUPFAM" id="SSF50370">
    <property type="entry name" value="Ricin B-like lectins"/>
    <property type="match status" value="1"/>
</dbReference>
<dbReference type="RefSeq" id="WP_191189235.1">
    <property type="nucleotide sequence ID" value="NZ_JACWMY010000005.1"/>
</dbReference>
<gene>
    <name evidence="2" type="ORF">IDJ77_12220</name>
</gene>
<name>A0ABR7WQI1_9SPHI</name>
<keyword evidence="1" id="KW-0732">Signal</keyword>
<evidence type="ECO:0000313" key="3">
    <source>
        <dbReference type="Proteomes" id="UP000606600"/>
    </source>
</evidence>
<protein>
    <recommendedName>
        <fullName evidence="4">Ricin-type beta-trefoil lectin protein</fullName>
    </recommendedName>
</protein>
<sequence length="322" mass="35976">MKKILLFIALFSRIAALAQAPAVAITDSVPVTMNGLRAGYIITEASVKEVSNKGDFSRYKIKFFVTNTTPEARILYRKAGLFSNLGSVNSVVALFKCANATGARFTNKQHSINMPPCQVLADVEDKDCATGKTVRNNRFVDLGYWIKPGETLSGNSIMIVPLNQKPMMSVTFYPETGSNQGAFITPLDEERQPEQTGMGLARVKNYSTSNYLHIQYGPVACTGIDFNWWSAQWDILYVPGTNYVQLRNRWKNSFISTDNINLISEDGRSQKAMWVLEETGRNNTYYLKNAEDNAKLLIQNGKLAVVSGNNTNYNAHWVIEKL</sequence>
<organism evidence="2 3">
    <name type="scientific">Mucilaginibacter pankratovii</name>
    <dbReference type="NCBI Taxonomy" id="2772110"/>
    <lineage>
        <taxon>Bacteria</taxon>
        <taxon>Pseudomonadati</taxon>
        <taxon>Bacteroidota</taxon>
        <taxon>Sphingobacteriia</taxon>
        <taxon>Sphingobacteriales</taxon>
        <taxon>Sphingobacteriaceae</taxon>
        <taxon>Mucilaginibacter</taxon>
    </lineage>
</organism>
<evidence type="ECO:0000256" key="1">
    <source>
        <dbReference type="SAM" id="SignalP"/>
    </source>
</evidence>
<evidence type="ECO:0000313" key="2">
    <source>
        <dbReference type="EMBL" id="MBD1364576.1"/>
    </source>
</evidence>
<dbReference type="Proteomes" id="UP000606600">
    <property type="component" value="Unassembled WGS sequence"/>
</dbReference>
<proteinExistence type="predicted"/>
<dbReference type="EMBL" id="JACWMY010000005">
    <property type="protein sequence ID" value="MBD1364576.1"/>
    <property type="molecule type" value="Genomic_DNA"/>
</dbReference>
<keyword evidence="3" id="KW-1185">Reference proteome</keyword>
<feature type="chain" id="PRO_5046264949" description="Ricin-type beta-trefoil lectin protein" evidence="1">
    <location>
        <begin position="19"/>
        <end position="322"/>
    </location>
</feature>